<keyword evidence="1" id="KW-0812">Transmembrane</keyword>
<keyword evidence="1" id="KW-0472">Membrane</keyword>
<evidence type="ECO:0000313" key="3">
    <source>
        <dbReference type="Proteomes" id="UP000582016"/>
    </source>
</evidence>
<name>A0A8H5J5Y1_9HYPO</name>
<dbReference type="OrthoDB" id="5092327at2759"/>
<dbReference type="EMBL" id="JAAOAQ010000410">
    <property type="protein sequence ID" value="KAF5549017.1"/>
    <property type="molecule type" value="Genomic_DNA"/>
</dbReference>
<organism evidence="2 3">
    <name type="scientific">Fusarium phyllophilum</name>
    <dbReference type="NCBI Taxonomy" id="47803"/>
    <lineage>
        <taxon>Eukaryota</taxon>
        <taxon>Fungi</taxon>
        <taxon>Dikarya</taxon>
        <taxon>Ascomycota</taxon>
        <taxon>Pezizomycotina</taxon>
        <taxon>Sordariomycetes</taxon>
        <taxon>Hypocreomycetidae</taxon>
        <taxon>Hypocreales</taxon>
        <taxon>Nectriaceae</taxon>
        <taxon>Fusarium</taxon>
        <taxon>Fusarium fujikuroi species complex</taxon>
    </lineage>
</organism>
<feature type="transmembrane region" description="Helical" evidence="1">
    <location>
        <begin position="12"/>
        <end position="35"/>
    </location>
</feature>
<comment type="caution">
    <text evidence="2">The sequence shown here is derived from an EMBL/GenBank/DDBJ whole genome shotgun (WGS) entry which is preliminary data.</text>
</comment>
<keyword evidence="1" id="KW-1133">Transmembrane helix</keyword>
<accession>A0A8H5J5Y1</accession>
<protein>
    <submittedName>
        <fullName evidence="2">Uncharacterized protein</fullName>
    </submittedName>
</protein>
<sequence length="229" mass="25555">MNQPQRAGRAGGTILQAFLFLFAITNLLTLILTVVNASKYQYKKADLFFNNNDPKPFSFPGNGSWPFSFPGNGDSWPFGLDDVDIGTVFESIRLHLGSALVQYKFLGDSSVPYVLLAVHAGITWVITSIALLFLFTRIRYFNHRVARYVFRVIGVATSIFLVIFYLTWANTYNFVFPFAFDWPLGKGAAIMAHINLVLGIFITLLAAALDTPKDWDAPTGPNSRRTSQV</sequence>
<feature type="transmembrane region" description="Helical" evidence="1">
    <location>
        <begin position="113"/>
        <end position="136"/>
    </location>
</feature>
<evidence type="ECO:0000256" key="1">
    <source>
        <dbReference type="SAM" id="Phobius"/>
    </source>
</evidence>
<keyword evidence="3" id="KW-1185">Reference proteome</keyword>
<feature type="transmembrane region" description="Helical" evidence="1">
    <location>
        <begin position="148"/>
        <end position="168"/>
    </location>
</feature>
<dbReference type="Proteomes" id="UP000582016">
    <property type="component" value="Unassembled WGS sequence"/>
</dbReference>
<gene>
    <name evidence="2" type="ORF">FPHYL_9767</name>
</gene>
<proteinExistence type="predicted"/>
<feature type="transmembrane region" description="Helical" evidence="1">
    <location>
        <begin position="188"/>
        <end position="209"/>
    </location>
</feature>
<reference evidence="2 3" key="1">
    <citation type="submission" date="2020-05" db="EMBL/GenBank/DDBJ databases">
        <title>Identification and distribution of gene clusters putatively required for synthesis of sphingolipid metabolism inhibitors in phylogenetically diverse species of the filamentous fungus Fusarium.</title>
        <authorList>
            <person name="Kim H.-S."/>
            <person name="Busman M."/>
            <person name="Brown D.W."/>
            <person name="Divon H."/>
            <person name="Uhlig S."/>
            <person name="Proctor R.H."/>
        </authorList>
    </citation>
    <scope>NUCLEOTIDE SEQUENCE [LARGE SCALE GENOMIC DNA]</scope>
    <source>
        <strain evidence="2 3">NRRL 13617</strain>
    </source>
</reference>
<dbReference type="AlphaFoldDB" id="A0A8H5J5Y1"/>
<evidence type="ECO:0000313" key="2">
    <source>
        <dbReference type="EMBL" id="KAF5549017.1"/>
    </source>
</evidence>